<reference evidence="12 13" key="1">
    <citation type="submission" date="2018-11" db="EMBL/GenBank/DDBJ databases">
        <title>Genomic Encyclopedia of Type Strains, Phase IV (KMG-IV): sequencing the most valuable type-strain genomes for metagenomic binning, comparative biology and taxonomic classification.</title>
        <authorList>
            <person name="Goeker M."/>
        </authorList>
    </citation>
    <scope>NUCLEOTIDE SEQUENCE [LARGE SCALE GENOMIC DNA]</scope>
    <source>
        <strain evidence="12 13">DSM 21945</strain>
    </source>
</reference>
<keyword evidence="9 11" id="KW-0406">Ion transport</keyword>
<proteinExistence type="inferred from homology"/>
<gene>
    <name evidence="11" type="primary">kdpC</name>
    <name evidence="12" type="ORF">EDC28_105265</name>
</gene>
<keyword evidence="6 11" id="KW-0067">ATP-binding</keyword>
<dbReference type="Proteomes" id="UP000268033">
    <property type="component" value="Unassembled WGS sequence"/>
</dbReference>
<evidence type="ECO:0000256" key="1">
    <source>
        <dbReference type="ARBA" id="ARBA00022448"/>
    </source>
</evidence>
<evidence type="ECO:0000256" key="5">
    <source>
        <dbReference type="ARBA" id="ARBA00022741"/>
    </source>
</evidence>
<organism evidence="12 13">
    <name type="scientific">Gallaecimonas pentaromativorans</name>
    <dbReference type="NCBI Taxonomy" id="584787"/>
    <lineage>
        <taxon>Bacteria</taxon>
        <taxon>Pseudomonadati</taxon>
        <taxon>Pseudomonadota</taxon>
        <taxon>Gammaproteobacteria</taxon>
        <taxon>Enterobacterales</taxon>
        <taxon>Gallaecimonadaceae</taxon>
        <taxon>Gallaecimonas</taxon>
    </lineage>
</organism>
<evidence type="ECO:0000256" key="7">
    <source>
        <dbReference type="ARBA" id="ARBA00022958"/>
    </source>
</evidence>
<comment type="function">
    <text evidence="11">Part of the high-affinity ATP-driven potassium transport (or Kdp) system, which catalyzes the hydrolysis of ATP coupled with the electrogenic transport of potassium into the cytoplasm. This subunit acts as a catalytic chaperone that increases the ATP-binding affinity of the ATP-hydrolyzing subunit KdpB by the formation of a transient KdpB/KdpC/ATP ternary complex.</text>
</comment>
<keyword evidence="10 11" id="KW-0472">Membrane</keyword>
<keyword evidence="4 11" id="KW-0812">Transmembrane</keyword>
<comment type="subcellular location">
    <subcellularLocation>
        <location evidence="11">Cell membrane</location>
        <topology evidence="11">Single-pass membrane protein</topology>
    </subcellularLocation>
</comment>
<dbReference type="AlphaFoldDB" id="A0A3N1PF80"/>
<keyword evidence="1 11" id="KW-0813">Transport</keyword>
<dbReference type="STRING" id="584787.GCA_001247655_03015"/>
<evidence type="ECO:0000256" key="9">
    <source>
        <dbReference type="ARBA" id="ARBA00023065"/>
    </source>
</evidence>
<dbReference type="PIRSF" id="PIRSF001296">
    <property type="entry name" value="K_ATPase_KdpC"/>
    <property type="match status" value="1"/>
</dbReference>
<keyword evidence="8 11" id="KW-1133">Transmembrane helix</keyword>
<dbReference type="PANTHER" id="PTHR30042:SF2">
    <property type="entry name" value="POTASSIUM-TRANSPORTING ATPASE KDPC SUBUNIT"/>
    <property type="match status" value="1"/>
</dbReference>
<comment type="caution">
    <text evidence="12">The sequence shown here is derived from an EMBL/GenBank/DDBJ whole genome shotgun (WGS) entry which is preliminary data.</text>
</comment>
<keyword evidence="2 11" id="KW-1003">Cell membrane</keyword>
<dbReference type="InterPro" id="IPR003820">
    <property type="entry name" value="KdpC"/>
</dbReference>
<dbReference type="GO" id="GO:0005886">
    <property type="term" value="C:plasma membrane"/>
    <property type="evidence" value="ECO:0007669"/>
    <property type="project" value="UniProtKB-SubCell"/>
</dbReference>
<protein>
    <recommendedName>
        <fullName evidence="11">Potassium-transporting ATPase KdpC subunit</fullName>
    </recommendedName>
    <alternativeName>
        <fullName evidence="11">ATP phosphohydrolase [potassium-transporting] C chain</fullName>
    </alternativeName>
    <alternativeName>
        <fullName evidence="11">Potassium-binding and translocating subunit C</fullName>
    </alternativeName>
    <alternativeName>
        <fullName evidence="11">Potassium-translocating ATPase C chain</fullName>
    </alternativeName>
</protein>
<sequence length="171" mass="17607">MNAIRTLLVLTLLLGLGYPMLVTGLGQWLFPAQANGSLIHDGAGRLIGSALIGQGFTGAGYFHSRPSATGYDGAGSGATNLPQGSAARRAFAEAQPYSHPAMLTKSASGVDPDLPLAAALEQVPRVAAARGLPAAKVQSLVLSRRQAGILGPQVVNVLLLNLALDKEPYAR</sequence>
<dbReference type="OrthoDB" id="9788285at2"/>
<evidence type="ECO:0000256" key="10">
    <source>
        <dbReference type="ARBA" id="ARBA00023136"/>
    </source>
</evidence>
<evidence type="ECO:0000313" key="13">
    <source>
        <dbReference type="Proteomes" id="UP000268033"/>
    </source>
</evidence>
<evidence type="ECO:0000256" key="11">
    <source>
        <dbReference type="HAMAP-Rule" id="MF_00276"/>
    </source>
</evidence>
<comment type="similarity">
    <text evidence="11">Belongs to the KdpC family.</text>
</comment>
<evidence type="ECO:0000256" key="8">
    <source>
        <dbReference type="ARBA" id="ARBA00022989"/>
    </source>
</evidence>
<keyword evidence="13" id="KW-1185">Reference proteome</keyword>
<dbReference type="EMBL" id="RJUL01000005">
    <property type="protein sequence ID" value="ROQ25951.1"/>
    <property type="molecule type" value="Genomic_DNA"/>
</dbReference>
<keyword evidence="7 11" id="KW-0630">Potassium</keyword>
<dbReference type="GO" id="GO:0005524">
    <property type="term" value="F:ATP binding"/>
    <property type="evidence" value="ECO:0007669"/>
    <property type="project" value="UniProtKB-UniRule"/>
</dbReference>
<dbReference type="GO" id="GO:0008556">
    <property type="term" value="F:P-type potassium transmembrane transporter activity"/>
    <property type="evidence" value="ECO:0007669"/>
    <property type="project" value="InterPro"/>
</dbReference>
<name>A0A3N1PF80_9GAMM</name>
<evidence type="ECO:0000313" key="12">
    <source>
        <dbReference type="EMBL" id="ROQ25951.1"/>
    </source>
</evidence>
<dbReference type="PANTHER" id="PTHR30042">
    <property type="entry name" value="POTASSIUM-TRANSPORTING ATPASE C CHAIN"/>
    <property type="match status" value="1"/>
</dbReference>
<comment type="subunit">
    <text evidence="11">The system is composed of three essential subunits: KdpA, KdpB and KdpC.</text>
</comment>
<keyword evidence="5 11" id="KW-0547">Nucleotide-binding</keyword>
<evidence type="ECO:0000256" key="4">
    <source>
        <dbReference type="ARBA" id="ARBA00022692"/>
    </source>
</evidence>
<evidence type="ECO:0000256" key="6">
    <source>
        <dbReference type="ARBA" id="ARBA00022840"/>
    </source>
</evidence>
<dbReference type="Pfam" id="PF02669">
    <property type="entry name" value="KdpC"/>
    <property type="match status" value="1"/>
</dbReference>
<dbReference type="RefSeq" id="WP_050658502.1">
    <property type="nucleotide sequence ID" value="NZ_LFWC01000004.1"/>
</dbReference>
<evidence type="ECO:0000256" key="2">
    <source>
        <dbReference type="ARBA" id="ARBA00022475"/>
    </source>
</evidence>
<accession>A0A3N1PF80</accession>
<keyword evidence="3 11" id="KW-0633">Potassium transport</keyword>
<evidence type="ECO:0000256" key="3">
    <source>
        <dbReference type="ARBA" id="ARBA00022538"/>
    </source>
</evidence>
<dbReference type="HAMAP" id="MF_00276">
    <property type="entry name" value="KdpC"/>
    <property type="match status" value="1"/>
</dbReference>